<feature type="chain" id="PRO_5021264656" evidence="2">
    <location>
        <begin position="26"/>
        <end position="107"/>
    </location>
</feature>
<gene>
    <name evidence="3" type="ORF">AVEN_199734_1</name>
</gene>
<feature type="signal peptide" evidence="2">
    <location>
        <begin position="1"/>
        <end position="25"/>
    </location>
</feature>
<reference evidence="3 4" key="1">
    <citation type="journal article" date="2019" name="Sci. Rep.">
        <title>Orb-weaving spider Araneus ventricosus genome elucidates the spidroin gene catalogue.</title>
        <authorList>
            <person name="Kono N."/>
            <person name="Nakamura H."/>
            <person name="Ohtoshi R."/>
            <person name="Moran D.A.P."/>
            <person name="Shinohara A."/>
            <person name="Yoshida Y."/>
            <person name="Fujiwara M."/>
            <person name="Mori M."/>
            <person name="Tomita M."/>
            <person name="Arakawa K."/>
        </authorList>
    </citation>
    <scope>NUCLEOTIDE SEQUENCE [LARGE SCALE GENOMIC DNA]</scope>
</reference>
<organism evidence="3 4">
    <name type="scientific">Araneus ventricosus</name>
    <name type="common">Orbweaver spider</name>
    <name type="synonym">Epeira ventricosa</name>
    <dbReference type="NCBI Taxonomy" id="182803"/>
    <lineage>
        <taxon>Eukaryota</taxon>
        <taxon>Metazoa</taxon>
        <taxon>Ecdysozoa</taxon>
        <taxon>Arthropoda</taxon>
        <taxon>Chelicerata</taxon>
        <taxon>Arachnida</taxon>
        <taxon>Araneae</taxon>
        <taxon>Araneomorphae</taxon>
        <taxon>Entelegynae</taxon>
        <taxon>Araneoidea</taxon>
        <taxon>Araneidae</taxon>
        <taxon>Araneus</taxon>
    </lineage>
</organism>
<evidence type="ECO:0000313" key="4">
    <source>
        <dbReference type="Proteomes" id="UP000499080"/>
    </source>
</evidence>
<accession>A0A4Y2LHP8</accession>
<evidence type="ECO:0000256" key="1">
    <source>
        <dbReference type="SAM" id="MobiDB-lite"/>
    </source>
</evidence>
<evidence type="ECO:0000313" key="3">
    <source>
        <dbReference type="EMBL" id="GBN13690.1"/>
    </source>
</evidence>
<dbReference type="Proteomes" id="UP000499080">
    <property type="component" value="Unassembled WGS sequence"/>
</dbReference>
<proteinExistence type="predicted"/>
<name>A0A4Y2LHP8_ARAVE</name>
<keyword evidence="2" id="KW-0732">Signal</keyword>
<evidence type="ECO:0000256" key="2">
    <source>
        <dbReference type="SAM" id="SignalP"/>
    </source>
</evidence>
<dbReference type="EMBL" id="BGPR01005817">
    <property type="protein sequence ID" value="GBN13690.1"/>
    <property type="molecule type" value="Genomic_DNA"/>
</dbReference>
<dbReference type="AlphaFoldDB" id="A0A4Y2LHP8"/>
<sequence>MVLCGSGVWLWGTLALTFVLHPSSTDEVTLVVIGIGAQGGVRSDDESTPELSPPLQTSTPYQLEDVWPPTCDLGCKRPTCMADLKWNQVSNLELSGPEFETLPLPRS</sequence>
<keyword evidence="4" id="KW-1185">Reference proteome</keyword>
<protein>
    <submittedName>
        <fullName evidence="3">Uncharacterized protein</fullName>
    </submittedName>
</protein>
<feature type="region of interest" description="Disordered" evidence="1">
    <location>
        <begin position="39"/>
        <end position="59"/>
    </location>
</feature>
<comment type="caution">
    <text evidence="3">The sequence shown here is derived from an EMBL/GenBank/DDBJ whole genome shotgun (WGS) entry which is preliminary data.</text>
</comment>